<name>A0AAW0CFZ7_9AGAR</name>
<keyword evidence="2" id="KW-0472">Membrane</keyword>
<dbReference type="Proteomes" id="UP001383192">
    <property type="component" value="Unassembled WGS sequence"/>
</dbReference>
<organism evidence="4 5">
    <name type="scientific">Paramarasmius palmivorus</name>
    <dbReference type="NCBI Taxonomy" id="297713"/>
    <lineage>
        <taxon>Eukaryota</taxon>
        <taxon>Fungi</taxon>
        <taxon>Dikarya</taxon>
        <taxon>Basidiomycota</taxon>
        <taxon>Agaricomycotina</taxon>
        <taxon>Agaricomycetes</taxon>
        <taxon>Agaricomycetidae</taxon>
        <taxon>Agaricales</taxon>
        <taxon>Marasmiineae</taxon>
        <taxon>Marasmiaceae</taxon>
        <taxon>Paramarasmius</taxon>
    </lineage>
</organism>
<feature type="region of interest" description="Disordered" evidence="1">
    <location>
        <begin position="1"/>
        <end position="20"/>
    </location>
</feature>
<evidence type="ECO:0000256" key="1">
    <source>
        <dbReference type="SAM" id="MobiDB-lite"/>
    </source>
</evidence>
<gene>
    <name evidence="4" type="ORF">VNI00_010809</name>
</gene>
<dbReference type="InterPro" id="IPR045338">
    <property type="entry name" value="DUF6535"/>
</dbReference>
<feature type="domain" description="DUF6535" evidence="3">
    <location>
        <begin position="40"/>
        <end position="82"/>
    </location>
</feature>
<dbReference type="Pfam" id="PF20153">
    <property type="entry name" value="DUF6535"/>
    <property type="match status" value="1"/>
</dbReference>
<protein>
    <recommendedName>
        <fullName evidence="3">DUF6535 domain-containing protein</fullName>
    </recommendedName>
</protein>
<dbReference type="EMBL" id="JAYKXP010000044">
    <property type="protein sequence ID" value="KAK7037848.1"/>
    <property type="molecule type" value="Genomic_DNA"/>
</dbReference>
<reference evidence="4 5" key="1">
    <citation type="submission" date="2024-01" db="EMBL/GenBank/DDBJ databases">
        <title>A draft genome for a cacao thread blight-causing isolate of Paramarasmius palmivorus.</title>
        <authorList>
            <person name="Baruah I.K."/>
            <person name="Bukari Y."/>
            <person name="Amoako-Attah I."/>
            <person name="Meinhardt L.W."/>
            <person name="Bailey B.A."/>
            <person name="Cohen S.P."/>
        </authorList>
    </citation>
    <scope>NUCLEOTIDE SEQUENCE [LARGE SCALE GENOMIC DNA]</scope>
    <source>
        <strain evidence="4 5">GH-12</strain>
    </source>
</reference>
<comment type="caution">
    <text evidence="4">The sequence shown here is derived from an EMBL/GenBank/DDBJ whole genome shotgun (WGS) entry which is preliminary data.</text>
</comment>
<evidence type="ECO:0000313" key="5">
    <source>
        <dbReference type="Proteomes" id="UP001383192"/>
    </source>
</evidence>
<proteinExistence type="predicted"/>
<evidence type="ECO:0000256" key="2">
    <source>
        <dbReference type="SAM" id="Phobius"/>
    </source>
</evidence>
<accession>A0AAW0CFZ7</accession>
<keyword evidence="2" id="KW-1133">Transmembrane helix</keyword>
<evidence type="ECO:0000313" key="4">
    <source>
        <dbReference type="EMBL" id="KAK7037848.1"/>
    </source>
</evidence>
<dbReference type="AlphaFoldDB" id="A0AAW0CFZ7"/>
<keyword evidence="2" id="KW-0812">Transmembrane</keyword>
<feature type="transmembrane region" description="Helical" evidence="2">
    <location>
        <begin position="55"/>
        <end position="74"/>
    </location>
</feature>
<keyword evidence="5" id="KW-1185">Reference proteome</keyword>
<sequence length="118" mass="13290">MSANAGGTRSSPEENLTGDAVRVHHGAAEPKKIRGTKLFASASNEELVKTSREDINALIVFGGVFSIFITAFFIRSYQKLKETVLVWFFSEPYIFTRHTTSFTSTRIARHDAKIHKLW</sequence>
<evidence type="ECO:0000259" key="3">
    <source>
        <dbReference type="Pfam" id="PF20153"/>
    </source>
</evidence>
<feature type="compositionally biased region" description="Polar residues" evidence="1">
    <location>
        <begin position="1"/>
        <end position="14"/>
    </location>
</feature>